<keyword evidence="2" id="KW-1185">Reference proteome</keyword>
<evidence type="ECO:0000313" key="1">
    <source>
        <dbReference type="EMBL" id="KFM73368.1"/>
    </source>
</evidence>
<dbReference type="OrthoDB" id="5967017at2759"/>
<feature type="non-terminal residue" evidence="1">
    <location>
        <position position="87"/>
    </location>
</feature>
<dbReference type="EMBL" id="KK118589">
    <property type="protein sequence ID" value="KFM73368.1"/>
    <property type="molecule type" value="Genomic_DNA"/>
</dbReference>
<proteinExistence type="predicted"/>
<protein>
    <submittedName>
        <fullName evidence="1">Uncharacterized protein</fullName>
    </submittedName>
</protein>
<accession>A0A087U7M9</accession>
<dbReference type="Proteomes" id="UP000054359">
    <property type="component" value="Unassembled WGS sequence"/>
</dbReference>
<name>A0A087U7M9_STEMI</name>
<organism evidence="1 2">
    <name type="scientific">Stegodyphus mimosarum</name>
    <name type="common">African social velvet spider</name>
    <dbReference type="NCBI Taxonomy" id="407821"/>
    <lineage>
        <taxon>Eukaryota</taxon>
        <taxon>Metazoa</taxon>
        <taxon>Ecdysozoa</taxon>
        <taxon>Arthropoda</taxon>
        <taxon>Chelicerata</taxon>
        <taxon>Arachnida</taxon>
        <taxon>Araneae</taxon>
        <taxon>Araneomorphae</taxon>
        <taxon>Entelegynae</taxon>
        <taxon>Eresoidea</taxon>
        <taxon>Eresidae</taxon>
        <taxon>Stegodyphus</taxon>
    </lineage>
</organism>
<dbReference type="Pfam" id="PF03564">
    <property type="entry name" value="DUF1759"/>
    <property type="match status" value="1"/>
</dbReference>
<dbReference type="InterPro" id="IPR005312">
    <property type="entry name" value="DUF1759"/>
</dbReference>
<evidence type="ECO:0000313" key="2">
    <source>
        <dbReference type="Proteomes" id="UP000054359"/>
    </source>
</evidence>
<sequence length="87" mass="9989">MEKGSPAAELIKRFPPGGDSYEKALKQLKVRFAREELLIQVYVRDLLALVLQKQNCPKNSLRKLFDQLESKLRSLELLGVTREKYAA</sequence>
<dbReference type="AlphaFoldDB" id="A0A087U7M9"/>
<reference evidence="1 2" key="1">
    <citation type="submission" date="2013-11" db="EMBL/GenBank/DDBJ databases">
        <title>Genome sequencing of Stegodyphus mimosarum.</title>
        <authorList>
            <person name="Bechsgaard J."/>
        </authorList>
    </citation>
    <scope>NUCLEOTIDE SEQUENCE [LARGE SCALE GENOMIC DNA]</scope>
</reference>
<gene>
    <name evidence="1" type="ORF">X975_02490</name>
</gene>